<organism evidence="2 3">
    <name type="scientific">Desmophyllum pertusum</name>
    <dbReference type="NCBI Taxonomy" id="174260"/>
    <lineage>
        <taxon>Eukaryota</taxon>
        <taxon>Metazoa</taxon>
        <taxon>Cnidaria</taxon>
        <taxon>Anthozoa</taxon>
        <taxon>Hexacorallia</taxon>
        <taxon>Scleractinia</taxon>
        <taxon>Caryophylliina</taxon>
        <taxon>Caryophylliidae</taxon>
        <taxon>Desmophyllum</taxon>
    </lineage>
</organism>
<evidence type="ECO:0000313" key="2">
    <source>
        <dbReference type="EMBL" id="KAJ7381424.1"/>
    </source>
</evidence>
<accession>A0A9W9ZI76</accession>
<evidence type="ECO:0000313" key="3">
    <source>
        <dbReference type="Proteomes" id="UP001163046"/>
    </source>
</evidence>
<keyword evidence="1" id="KW-0812">Transmembrane</keyword>
<proteinExistence type="predicted"/>
<sequence length="117" mass="13047">MTVHDLKKLQSFHTSSLRKILRIFWPRKISNNEALQTDRAGGHGDYPNEKKMALDWSCAPSKRILDSMSAIIACIFLGIFSGYANSKALSGKKLARLPEGSLYFKKCFGCHLEGNLG</sequence>
<dbReference type="Proteomes" id="UP001163046">
    <property type="component" value="Unassembled WGS sequence"/>
</dbReference>
<dbReference type="OrthoDB" id="5984286at2759"/>
<feature type="transmembrane region" description="Helical" evidence="1">
    <location>
        <begin position="64"/>
        <end position="84"/>
    </location>
</feature>
<keyword evidence="1" id="KW-1133">Transmembrane helix</keyword>
<dbReference type="AlphaFoldDB" id="A0A9W9ZI76"/>
<comment type="caution">
    <text evidence="2">The sequence shown here is derived from an EMBL/GenBank/DDBJ whole genome shotgun (WGS) entry which is preliminary data.</text>
</comment>
<reference evidence="2" key="1">
    <citation type="submission" date="2023-01" db="EMBL/GenBank/DDBJ databases">
        <title>Genome assembly of the deep-sea coral Lophelia pertusa.</title>
        <authorList>
            <person name="Herrera S."/>
            <person name="Cordes E."/>
        </authorList>
    </citation>
    <scope>NUCLEOTIDE SEQUENCE</scope>
    <source>
        <strain evidence="2">USNM1676648</strain>
        <tissue evidence="2">Polyp</tissue>
    </source>
</reference>
<dbReference type="EMBL" id="MU826350">
    <property type="protein sequence ID" value="KAJ7381424.1"/>
    <property type="molecule type" value="Genomic_DNA"/>
</dbReference>
<evidence type="ECO:0000256" key="1">
    <source>
        <dbReference type="SAM" id="Phobius"/>
    </source>
</evidence>
<name>A0A9W9ZI76_9CNID</name>
<keyword evidence="1" id="KW-0472">Membrane</keyword>
<protein>
    <submittedName>
        <fullName evidence="2">Uncharacterized protein</fullName>
    </submittedName>
</protein>
<gene>
    <name evidence="2" type="ORF">OS493_001560</name>
</gene>
<keyword evidence="3" id="KW-1185">Reference proteome</keyword>